<evidence type="ECO:0000313" key="1">
    <source>
        <dbReference type="EMBL" id="OQD79090.1"/>
    </source>
</evidence>
<dbReference type="Proteomes" id="UP000191612">
    <property type="component" value="Unassembled WGS sequence"/>
</dbReference>
<proteinExistence type="predicted"/>
<gene>
    <name evidence="1" type="ORF">PENSOL_c339G03478</name>
</gene>
<organism evidence="1 2">
    <name type="scientific">Penicillium solitum</name>
    <dbReference type="NCBI Taxonomy" id="60172"/>
    <lineage>
        <taxon>Eukaryota</taxon>
        <taxon>Fungi</taxon>
        <taxon>Dikarya</taxon>
        <taxon>Ascomycota</taxon>
        <taxon>Pezizomycotina</taxon>
        <taxon>Eurotiomycetes</taxon>
        <taxon>Eurotiomycetidae</taxon>
        <taxon>Eurotiales</taxon>
        <taxon>Aspergillaceae</taxon>
        <taxon>Penicillium</taxon>
    </lineage>
</organism>
<accession>A0A1V6PPW4</accession>
<protein>
    <submittedName>
        <fullName evidence="1">Uncharacterized protein</fullName>
    </submittedName>
</protein>
<dbReference type="EMBL" id="MDYO01000338">
    <property type="protein sequence ID" value="OQD79090.1"/>
    <property type="molecule type" value="Genomic_DNA"/>
</dbReference>
<keyword evidence="2" id="KW-1185">Reference proteome</keyword>
<evidence type="ECO:0000313" key="2">
    <source>
        <dbReference type="Proteomes" id="UP000191612"/>
    </source>
</evidence>
<reference evidence="2" key="1">
    <citation type="journal article" date="2017" name="Nat. Microbiol.">
        <title>Global analysis of biosynthetic gene clusters reveals vast potential of secondary metabolite production in Penicillium species.</title>
        <authorList>
            <person name="Nielsen J.C."/>
            <person name="Grijseels S."/>
            <person name="Prigent S."/>
            <person name="Ji B."/>
            <person name="Dainat J."/>
            <person name="Nielsen K.F."/>
            <person name="Frisvad J.C."/>
            <person name="Workman M."/>
            <person name="Nielsen J."/>
        </authorList>
    </citation>
    <scope>NUCLEOTIDE SEQUENCE [LARGE SCALE GENOMIC DNA]</scope>
    <source>
        <strain evidence="2">IBT 29525</strain>
    </source>
</reference>
<name>A0A1V6PPW4_9EURO</name>
<sequence>MFDIMPLKN</sequence>
<comment type="caution">
    <text evidence="1">The sequence shown here is derived from an EMBL/GenBank/DDBJ whole genome shotgun (WGS) entry which is preliminary data.</text>
</comment>
<feature type="non-terminal residue" evidence="1">
    <location>
        <position position="9"/>
    </location>
</feature>